<dbReference type="RefSeq" id="WP_118907683.1">
    <property type="nucleotide sequence ID" value="NZ_CP011102.1"/>
</dbReference>
<feature type="domain" description="Glycosyltransferase subfamily 4-like N-terminal" evidence="2">
    <location>
        <begin position="46"/>
        <end position="157"/>
    </location>
</feature>
<evidence type="ECO:0000313" key="3">
    <source>
        <dbReference type="EMBL" id="AQY51819.1"/>
    </source>
</evidence>
<sequence length="346" mass="39344">MRILMFGPNHETKGGIATVIANFKGHFHSTTNTVFYLESWKEGNVFQRVFYSARGLLLLPFQVKRKKIKLVHLHIAQDGSYFRKALATRLAKLCGAKVLLHVHGSHFDQYHKESMPRLQKHILRTLRKADKIIVLNEDVRTYFANYDIEMDIVSNAVPILETAPMSDERTQISCFGQLGERKGTYDLLRIAKVLYARHPEVMIYLYGDGDLKEVQELVIQQELKNIRIGGWITADEKALAMRKTMIHVLPSYQEGLPMSVLETMAYGIPNVSTYVGGIPDVIESGKDGLLINPGEEDALAEALISLIEQETIRKKMGTAAAAKIKTHFSMPAYIHKWNQIYTEWDK</sequence>
<organism evidence="3 4">
    <name type="scientific">Listeria weihenstephanensis</name>
    <dbReference type="NCBI Taxonomy" id="1006155"/>
    <lineage>
        <taxon>Bacteria</taxon>
        <taxon>Bacillati</taxon>
        <taxon>Bacillota</taxon>
        <taxon>Bacilli</taxon>
        <taxon>Bacillales</taxon>
        <taxon>Listeriaceae</taxon>
        <taxon>Listeria</taxon>
    </lineage>
</organism>
<evidence type="ECO:0000259" key="2">
    <source>
        <dbReference type="Pfam" id="PF13439"/>
    </source>
</evidence>
<protein>
    <recommendedName>
        <fullName evidence="5">Glycosyl transferase family 1 domain-containing protein</fullName>
    </recommendedName>
</protein>
<dbReference type="CDD" id="cd03801">
    <property type="entry name" value="GT4_PimA-like"/>
    <property type="match status" value="1"/>
</dbReference>
<accession>A0A1S7FWP6</accession>
<dbReference type="AlphaFoldDB" id="A0A1S7FWP6"/>
<dbReference type="Pfam" id="PF13439">
    <property type="entry name" value="Glyco_transf_4"/>
    <property type="match status" value="1"/>
</dbReference>
<dbReference type="SUPFAM" id="SSF53756">
    <property type="entry name" value="UDP-Glycosyltransferase/glycogen phosphorylase"/>
    <property type="match status" value="1"/>
</dbReference>
<dbReference type="KEGG" id="lwi:UE46_12845"/>
<keyword evidence="4" id="KW-1185">Reference proteome</keyword>
<dbReference type="InterPro" id="IPR001296">
    <property type="entry name" value="Glyco_trans_1"/>
</dbReference>
<evidence type="ECO:0000313" key="4">
    <source>
        <dbReference type="Proteomes" id="UP000223060"/>
    </source>
</evidence>
<gene>
    <name evidence="3" type="ORF">UE46_12845</name>
</gene>
<dbReference type="Proteomes" id="UP000223060">
    <property type="component" value="Chromosome"/>
</dbReference>
<proteinExistence type="predicted"/>
<dbReference type="EMBL" id="CP011102">
    <property type="protein sequence ID" value="AQY51819.1"/>
    <property type="molecule type" value="Genomic_DNA"/>
</dbReference>
<evidence type="ECO:0008006" key="5">
    <source>
        <dbReference type="Google" id="ProtNLM"/>
    </source>
</evidence>
<reference evidence="4" key="1">
    <citation type="submission" date="2015-03" db="EMBL/GenBank/DDBJ databases">
        <authorList>
            <person name="Ferrari E."/>
            <person name="Walter M.C."/>
            <person name="Huptas C."/>
            <person name="Scherer S."/>
            <person name="Mueller-Herbst S."/>
        </authorList>
    </citation>
    <scope>NUCLEOTIDE SEQUENCE [LARGE SCALE GENOMIC DNA]</scope>
    <source>
        <strain evidence="4">LWP01</strain>
    </source>
</reference>
<evidence type="ECO:0000259" key="1">
    <source>
        <dbReference type="Pfam" id="PF00534"/>
    </source>
</evidence>
<dbReference type="InterPro" id="IPR028098">
    <property type="entry name" value="Glyco_trans_4-like_N"/>
</dbReference>
<dbReference type="Pfam" id="PF00534">
    <property type="entry name" value="Glycos_transf_1"/>
    <property type="match status" value="1"/>
</dbReference>
<name>A0A1S7FWP6_9LIST</name>
<dbReference type="PANTHER" id="PTHR12526">
    <property type="entry name" value="GLYCOSYLTRANSFERASE"/>
    <property type="match status" value="1"/>
</dbReference>
<feature type="domain" description="Glycosyl transferase family 1" evidence="1">
    <location>
        <begin position="167"/>
        <end position="321"/>
    </location>
</feature>
<dbReference type="Gene3D" id="3.40.50.2000">
    <property type="entry name" value="Glycogen Phosphorylase B"/>
    <property type="match status" value="2"/>
</dbReference>